<evidence type="ECO:0000256" key="3">
    <source>
        <dbReference type="ARBA" id="ARBA00022555"/>
    </source>
</evidence>
<keyword evidence="11" id="KW-1185">Reference proteome</keyword>
<dbReference type="PANTHER" id="PTHR11953">
    <property type="entry name" value="EXOSOME COMPLEX COMPONENT"/>
    <property type="match status" value="1"/>
</dbReference>
<dbReference type="Pfam" id="PF03725">
    <property type="entry name" value="RNase_PH_C"/>
    <property type="match status" value="1"/>
</dbReference>
<dbReference type="EC" id="2.7.7.56" evidence="7"/>
<dbReference type="GO" id="GO:0009022">
    <property type="term" value="F:tRNA nucleotidyltransferase activity"/>
    <property type="evidence" value="ECO:0007669"/>
    <property type="project" value="UniProtKB-UniRule"/>
</dbReference>
<evidence type="ECO:0000256" key="4">
    <source>
        <dbReference type="ARBA" id="ARBA00022694"/>
    </source>
</evidence>
<evidence type="ECO:0000256" key="6">
    <source>
        <dbReference type="ARBA" id="ARBA00022884"/>
    </source>
</evidence>
<evidence type="ECO:0000256" key="5">
    <source>
        <dbReference type="ARBA" id="ARBA00022695"/>
    </source>
</evidence>
<evidence type="ECO:0000256" key="1">
    <source>
        <dbReference type="ARBA" id="ARBA00006678"/>
    </source>
</evidence>
<dbReference type="PANTHER" id="PTHR11953:SF0">
    <property type="entry name" value="EXOSOME COMPLEX COMPONENT RRP41"/>
    <property type="match status" value="1"/>
</dbReference>
<accession>A0AAE4Y7W2</accession>
<name>A0AAE4Y7W2_9RHOB</name>
<dbReference type="SUPFAM" id="SSF55666">
    <property type="entry name" value="Ribonuclease PH domain 2-like"/>
    <property type="match status" value="1"/>
</dbReference>
<dbReference type="InterPro" id="IPR015847">
    <property type="entry name" value="ExoRNase_PH_dom2"/>
</dbReference>
<evidence type="ECO:0000256" key="7">
    <source>
        <dbReference type="HAMAP-Rule" id="MF_00564"/>
    </source>
</evidence>
<evidence type="ECO:0000313" key="10">
    <source>
        <dbReference type="EMBL" id="NBZ86784.1"/>
    </source>
</evidence>
<evidence type="ECO:0000259" key="8">
    <source>
        <dbReference type="Pfam" id="PF01138"/>
    </source>
</evidence>
<dbReference type="SUPFAM" id="SSF54211">
    <property type="entry name" value="Ribosomal protein S5 domain 2-like"/>
    <property type="match status" value="1"/>
</dbReference>
<dbReference type="GO" id="GO:0008033">
    <property type="term" value="P:tRNA processing"/>
    <property type="evidence" value="ECO:0007669"/>
    <property type="project" value="UniProtKB-UniRule"/>
</dbReference>
<dbReference type="FunFam" id="3.30.230.70:FF:000003">
    <property type="entry name" value="Ribonuclease PH"/>
    <property type="match status" value="1"/>
</dbReference>
<comment type="similarity">
    <text evidence="1 7">Belongs to the RNase PH family.</text>
</comment>
<proteinExistence type="inferred from homology"/>
<dbReference type="GO" id="GO:0031125">
    <property type="term" value="P:rRNA 3'-end processing"/>
    <property type="evidence" value="ECO:0007669"/>
    <property type="project" value="UniProtKB-ARBA"/>
</dbReference>
<evidence type="ECO:0000256" key="2">
    <source>
        <dbReference type="ARBA" id="ARBA00022552"/>
    </source>
</evidence>
<dbReference type="Proteomes" id="UP001193501">
    <property type="component" value="Unassembled WGS sequence"/>
</dbReference>
<dbReference type="EMBL" id="JAABNR010000003">
    <property type="protein sequence ID" value="NBZ86784.1"/>
    <property type="molecule type" value="Genomic_DNA"/>
</dbReference>
<dbReference type="GO" id="GO:0016075">
    <property type="term" value="P:rRNA catabolic process"/>
    <property type="evidence" value="ECO:0007669"/>
    <property type="project" value="UniProtKB-UniRule"/>
</dbReference>
<dbReference type="PROSITE" id="PS01277">
    <property type="entry name" value="RIBONUCLEASE_PH"/>
    <property type="match status" value="1"/>
</dbReference>
<evidence type="ECO:0000259" key="9">
    <source>
        <dbReference type="Pfam" id="PF03725"/>
    </source>
</evidence>
<feature type="binding site" evidence="7">
    <location>
        <begin position="124"/>
        <end position="126"/>
    </location>
    <ligand>
        <name>phosphate</name>
        <dbReference type="ChEBI" id="CHEBI:43474"/>
        <note>substrate</note>
    </ligand>
</feature>
<keyword evidence="6" id="KW-0694">RNA-binding</keyword>
<keyword evidence="4 7" id="KW-0819">tRNA processing</keyword>
<dbReference type="InterPro" id="IPR020568">
    <property type="entry name" value="Ribosomal_Su5_D2-typ_SF"/>
</dbReference>
<dbReference type="GO" id="GO:0000049">
    <property type="term" value="F:tRNA binding"/>
    <property type="evidence" value="ECO:0007669"/>
    <property type="project" value="UniProtKB-UniRule"/>
</dbReference>
<dbReference type="InterPro" id="IPR002381">
    <property type="entry name" value="RNase_PH_bac-type"/>
</dbReference>
<evidence type="ECO:0000313" key="11">
    <source>
        <dbReference type="Proteomes" id="UP001193501"/>
    </source>
</evidence>
<keyword evidence="3 7" id="KW-0820">tRNA-binding</keyword>
<dbReference type="AlphaFoldDB" id="A0AAE4Y7W2"/>
<dbReference type="CDD" id="cd11362">
    <property type="entry name" value="RNase_PH_bact"/>
    <property type="match status" value="1"/>
</dbReference>
<dbReference type="InterPro" id="IPR050080">
    <property type="entry name" value="RNase_PH"/>
</dbReference>
<comment type="caution">
    <text evidence="10">The sequence shown here is derived from an EMBL/GenBank/DDBJ whole genome shotgun (WGS) entry which is preliminary data.</text>
</comment>
<dbReference type="GO" id="GO:0000175">
    <property type="term" value="F:3'-5'-RNA exonuclease activity"/>
    <property type="evidence" value="ECO:0007669"/>
    <property type="project" value="UniProtKB-UniRule"/>
</dbReference>
<dbReference type="InterPro" id="IPR027408">
    <property type="entry name" value="PNPase/RNase_PH_dom_sf"/>
</dbReference>
<feature type="binding site" evidence="7">
    <location>
        <position position="86"/>
    </location>
    <ligand>
        <name>phosphate</name>
        <dbReference type="ChEBI" id="CHEBI:43474"/>
        <note>substrate</note>
    </ligand>
</feature>
<gene>
    <name evidence="7" type="primary">rph</name>
    <name evidence="10" type="ORF">GV832_04260</name>
</gene>
<dbReference type="InterPro" id="IPR018336">
    <property type="entry name" value="RNase_PH_CS"/>
</dbReference>
<organism evidence="10 11">
    <name type="scientific">Stagnihabitans tardus</name>
    <dbReference type="NCBI Taxonomy" id="2699202"/>
    <lineage>
        <taxon>Bacteria</taxon>
        <taxon>Pseudomonadati</taxon>
        <taxon>Pseudomonadota</taxon>
        <taxon>Alphaproteobacteria</taxon>
        <taxon>Rhodobacterales</taxon>
        <taxon>Paracoccaceae</taxon>
        <taxon>Stagnihabitans</taxon>
    </lineage>
</organism>
<dbReference type="InterPro" id="IPR036345">
    <property type="entry name" value="ExoRNase_PH_dom2_sf"/>
</dbReference>
<sequence>MRPSGRKLDEMRAVVIEPHVMKHAEGSCLIKMGNTHVLCSASIEDKPPSFLKGTGLGWVTAEYGMLPRATNSRTRREAAAGKQSGRTQEIQRLIGRALRAGVDRSALGERQIVIDCDVIQADGGTRCASITGGWVALRLAVNGLLKAGTIVSDPMLDHVAAVSCGIYAGQAVLDLDYPEDSVAGTDGNFVLTGRGRMIELQMSAEGATFSRGEMGELLDLAEKGIAELVAAQKAALA</sequence>
<keyword evidence="5 7" id="KW-0548">Nucleotidyltransferase</keyword>
<dbReference type="RefSeq" id="WP_168773597.1">
    <property type="nucleotide sequence ID" value="NZ_JAABNR010000003.1"/>
</dbReference>
<comment type="catalytic activity">
    <reaction evidence="7">
        <text>tRNA(n+1) + phosphate = tRNA(n) + a ribonucleoside 5'-diphosphate</text>
        <dbReference type="Rhea" id="RHEA:10628"/>
        <dbReference type="Rhea" id="RHEA-COMP:17343"/>
        <dbReference type="Rhea" id="RHEA-COMP:17344"/>
        <dbReference type="ChEBI" id="CHEBI:43474"/>
        <dbReference type="ChEBI" id="CHEBI:57930"/>
        <dbReference type="ChEBI" id="CHEBI:173114"/>
        <dbReference type="EC" id="2.7.7.56"/>
    </reaction>
</comment>
<dbReference type="NCBIfam" id="TIGR01966">
    <property type="entry name" value="RNasePH"/>
    <property type="match status" value="1"/>
</dbReference>
<comment type="function">
    <text evidence="7">Phosphorolytic 3'-5' exoribonuclease that plays an important role in tRNA 3'-end maturation. Removes nucleotide residues following the 3'-CCA terminus of tRNAs; can also add nucleotides to the ends of RNA molecules by using nucleoside diphosphates as substrates, but this may not be physiologically important. Probably plays a role in initiation of 16S rRNA degradation (leading to ribosome degradation) during starvation.</text>
</comment>
<dbReference type="Pfam" id="PF01138">
    <property type="entry name" value="RNase_PH"/>
    <property type="match status" value="1"/>
</dbReference>
<comment type="subunit">
    <text evidence="7">Homohexameric ring arranged as a trimer of dimers.</text>
</comment>
<keyword evidence="2 7" id="KW-0698">rRNA processing</keyword>
<keyword evidence="7 10" id="KW-0808">Transferase</keyword>
<reference evidence="10" key="1">
    <citation type="submission" date="2020-01" db="EMBL/GenBank/DDBJ databases">
        <authorList>
            <person name="Chen W.-M."/>
        </authorList>
    </citation>
    <scope>NUCLEOTIDE SEQUENCE</scope>
    <source>
        <strain evidence="10">CYK-10</strain>
    </source>
</reference>
<feature type="domain" description="Exoribonuclease phosphorolytic" evidence="8">
    <location>
        <begin position="10"/>
        <end position="140"/>
    </location>
</feature>
<dbReference type="HAMAP" id="MF_00564">
    <property type="entry name" value="RNase_PH"/>
    <property type="match status" value="1"/>
</dbReference>
<protein>
    <recommendedName>
        <fullName evidence="7">Ribonuclease PH</fullName>
        <shortName evidence="7">RNase PH</shortName>
        <ecNumber evidence="7">2.7.7.56</ecNumber>
    </recommendedName>
    <alternativeName>
        <fullName evidence="7">tRNA nucleotidyltransferase</fullName>
    </alternativeName>
</protein>
<dbReference type="InterPro" id="IPR001247">
    <property type="entry name" value="ExoRNase_PH_dom1"/>
</dbReference>
<dbReference type="Gene3D" id="3.30.230.70">
    <property type="entry name" value="GHMP Kinase, N-terminal domain"/>
    <property type="match status" value="1"/>
</dbReference>
<feature type="domain" description="Exoribonuclease phosphorolytic" evidence="9">
    <location>
        <begin position="159"/>
        <end position="224"/>
    </location>
</feature>